<evidence type="ECO:0000313" key="2">
    <source>
        <dbReference type="Proteomes" id="UP001143856"/>
    </source>
</evidence>
<organism evidence="1 2">
    <name type="scientific">Xylaria curta</name>
    <dbReference type="NCBI Taxonomy" id="42375"/>
    <lineage>
        <taxon>Eukaryota</taxon>
        <taxon>Fungi</taxon>
        <taxon>Dikarya</taxon>
        <taxon>Ascomycota</taxon>
        <taxon>Pezizomycotina</taxon>
        <taxon>Sordariomycetes</taxon>
        <taxon>Xylariomycetidae</taxon>
        <taxon>Xylariales</taxon>
        <taxon>Xylariaceae</taxon>
        <taxon>Xylaria</taxon>
    </lineage>
</organism>
<name>A0ACC1PM20_9PEZI</name>
<accession>A0ACC1PM20</accession>
<sequence>MASNQGSILSPYFPAAGTKAVLTIVSCTVGFFIVILFINRALLTDAGENASWITPSNATDTYLLWWYSRCSDEPLLSQAVPRDMVSRGGPNIRSLKTPTNRFEDLFATGAHTAPEEGTNIRGA</sequence>
<dbReference type="Proteomes" id="UP001143856">
    <property type="component" value="Unassembled WGS sequence"/>
</dbReference>
<gene>
    <name evidence="1" type="ORF">NUW58_g1002</name>
</gene>
<dbReference type="EMBL" id="JAPDGR010000099">
    <property type="protein sequence ID" value="KAJ2996332.1"/>
    <property type="molecule type" value="Genomic_DNA"/>
</dbReference>
<protein>
    <submittedName>
        <fullName evidence="1">Uncharacterized protein</fullName>
    </submittedName>
</protein>
<reference evidence="1" key="1">
    <citation type="submission" date="2022-10" db="EMBL/GenBank/DDBJ databases">
        <title>Genome Sequence of Xylaria curta.</title>
        <authorList>
            <person name="Buettner E."/>
        </authorList>
    </citation>
    <scope>NUCLEOTIDE SEQUENCE</scope>
    <source>
        <strain evidence="1">Babe10</strain>
    </source>
</reference>
<evidence type="ECO:0000313" key="1">
    <source>
        <dbReference type="EMBL" id="KAJ2996332.1"/>
    </source>
</evidence>
<comment type="caution">
    <text evidence="1">The sequence shown here is derived from an EMBL/GenBank/DDBJ whole genome shotgun (WGS) entry which is preliminary data.</text>
</comment>
<keyword evidence="2" id="KW-1185">Reference proteome</keyword>
<proteinExistence type="predicted"/>